<comment type="domain">
    <text evidence="2">The J domain is necessary and sufficient to stimulate DnaK ATPase activity. Zinc center 1 plays an important role in the autonomous, DnaK-independent chaperone activity of DnaJ. Zinc center 2 is essential for interaction with DnaK and for DnaJ activity.</text>
</comment>
<dbReference type="CDD" id="cd06257">
    <property type="entry name" value="DnaJ"/>
    <property type="match status" value="1"/>
</dbReference>
<comment type="caution">
    <text evidence="2">Lacks conserved residue(s) required for the propagation of feature annotation.</text>
</comment>
<dbReference type="GO" id="GO:0042026">
    <property type="term" value="P:protein refolding"/>
    <property type="evidence" value="ECO:0007669"/>
    <property type="project" value="TreeGrafter"/>
</dbReference>
<dbReference type="InterPro" id="IPR001623">
    <property type="entry name" value="DnaJ_domain"/>
</dbReference>
<keyword evidence="2" id="KW-0677">Repeat</keyword>
<dbReference type="AlphaFoldDB" id="A0A2M7FY11"/>
<evidence type="ECO:0000256" key="1">
    <source>
        <dbReference type="ARBA" id="ARBA00023186"/>
    </source>
</evidence>
<dbReference type="Pfam" id="PF00226">
    <property type="entry name" value="DnaJ"/>
    <property type="match status" value="1"/>
</dbReference>
<keyword evidence="2" id="KW-0963">Cytoplasm</keyword>
<dbReference type="GO" id="GO:0051082">
    <property type="term" value="F:unfolded protein binding"/>
    <property type="evidence" value="ECO:0007669"/>
    <property type="project" value="UniProtKB-UniRule"/>
</dbReference>
<proteinExistence type="inferred from homology"/>
<comment type="subunit">
    <text evidence="2">Homodimer.</text>
</comment>
<dbReference type="InterPro" id="IPR018253">
    <property type="entry name" value="DnaJ_domain_CS"/>
</dbReference>
<dbReference type="Pfam" id="PF01556">
    <property type="entry name" value="DnaJ_C"/>
    <property type="match status" value="1"/>
</dbReference>
<feature type="compositionally biased region" description="Basic and acidic residues" evidence="3">
    <location>
        <begin position="122"/>
        <end position="146"/>
    </location>
</feature>
<dbReference type="SUPFAM" id="SSF49493">
    <property type="entry name" value="HSP40/DnaJ peptide-binding domain"/>
    <property type="match status" value="2"/>
</dbReference>
<evidence type="ECO:0000256" key="2">
    <source>
        <dbReference type="HAMAP-Rule" id="MF_01152"/>
    </source>
</evidence>
<dbReference type="Proteomes" id="UP000231019">
    <property type="component" value="Unassembled WGS sequence"/>
</dbReference>
<evidence type="ECO:0000313" key="6">
    <source>
        <dbReference type="Proteomes" id="UP000231019"/>
    </source>
</evidence>
<dbReference type="GO" id="GO:0005524">
    <property type="term" value="F:ATP binding"/>
    <property type="evidence" value="ECO:0007669"/>
    <property type="project" value="InterPro"/>
</dbReference>
<dbReference type="InterPro" id="IPR036869">
    <property type="entry name" value="J_dom_sf"/>
</dbReference>
<dbReference type="EMBL" id="PFFQ01000063">
    <property type="protein sequence ID" value="PIW14168.1"/>
    <property type="molecule type" value="Genomic_DNA"/>
</dbReference>
<keyword evidence="2" id="KW-0235">DNA replication</keyword>
<dbReference type="GO" id="GO:0009408">
    <property type="term" value="P:response to heat"/>
    <property type="evidence" value="ECO:0007669"/>
    <property type="project" value="InterPro"/>
</dbReference>
<dbReference type="PRINTS" id="PR00625">
    <property type="entry name" value="JDOMAIN"/>
</dbReference>
<sequence>MIRKDYYGILGIDKNATPQEVKKAYRRLARKYHPDVNQGASDAMQKFRDISEAYEVLGDPEKRRHFDNGFVDQSWFTEQNIDNIRDVFEKTYRKAFSKEEEPHSKNKFSFSEIFNNIVDSVNVKKEEKPPGEKPSEKKATADKSSLDVEQKMEITLEEATRGARKTITVHREKVCVLCGGTGQVRRQTCRNCNGKGGQTSSKKLEVKIPSGVRNGSKIRISKEGNTLGENTGNLYLLIQLAQHNFFLIEENGDLRCEVPITFTEAILGAEIEVPTLENKVKIKIPPESQQGKTFRIKGKGMKPAKASQSAGDLYVSLKLETPQNLSVKEKELYQELARFPHPVRKNLYSPD</sequence>
<keyword evidence="2" id="KW-0346">Stress response</keyword>
<organism evidence="5 6">
    <name type="scientific">bacterium (Candidatus Blackallbacteria) CG17_big_fil_post_rev_8_21_14_2_50_48_46</name>
    <dbReference type="NCBI Taxonomy" id="2014261"/>
    <lineage>
        <taxon>Bacteria</taxon>
        <taxon>Candidatus Blackallbacteria</taxon>
    </lineage>
</organism>
<keyword evidence="1 2" id="KW-0143">Chaperone</keyword>
<dbReference type="InterPro" id="IPR012724">
    <property type="entry name" value="DnaJ"/>
</dbReference>
<dbReference type="HAMAP" id="MF_01152">
    <property type="entry name" value="DnaJ"/>
    <property type="match status" value="1"/>
</dbReference>
<feature type="region of interest" description="Disordered" evidence="3">
    <location>
        <begin position="121"/>
        <end position="146"/>
    </location>
</feature>
<dbReference type="PROSITE" id="PS50076">
    <property type="entry name" value="DNAJ_2"/>
    <property type="match status" value="1"/>
</dbReference>
<protein>
    <recommendedName>
        <fullName evidence="2">Chaperone protein DnaJ</fullName>
    </recommendedName>
</protein>
<dbReference type="SMART" id="SM00271">
    <property type="entry name" value="DnaJ"/>
    <property type="match status" value="1"/>
</dbReference>
<dbReference type="CDD" id="cd10747">
    <property type="entry name" value="DnaJ_C"/>
    <property type="match status" value="1"/>
</dbReference>
<evidence type="ECO:0000259" key="4">
    <source>
        <dbReference type="PROSITE" id="PS50076"/>
    </source>
</evidence>
<dbReference type="Gene3D" id="1.10.287.110">
    <property type="entry name" value="DnaJ domain"/>
    <property type="match status" value="1"/>
</dbReference>
<reference evidence="5 6" key="1">
    <citation type="submission" date="2017-09" db="EMBL/GenBank/DDBJ databases">
        <title>Depth-based differentiation of microbial function through sediment-hosted aquifers and enrichment of novel symbionts in the deep terrestrial subsurface.</title>
        <authorList>
            <person name="Probst A.J."/>
            <person name="Ladd B."/>
            <person name="Jarett J.K."/>
            <person name="Geller-Mcgrath D.E."/>
            <person name="Sieber C.M."/>
            <person name="Emerson J.B."/>
            <person name="Anantharaman K."/>
            <person name="Thomas B.C."/>
            <person name="Malmstrom R."/>
            <person name="Stieglmeier M."/>
            <person name="Klingl A."/>
            <person name="Woyke T."/>
            <person name="Ryan C.M."/>
            <person name="Banfield J.F."/>
        </authorList>
    </citation>
    <scope>NUCLEOTIDE SEQUENCE [LARGE SCALE GENOMIC DNA]</scope>
    <source>
        <strain evidence="5">CG17_big_fil_post_rev_8_21_14_2_50_48_46</strain>
    </source>
</reference>
<gene>
    <name evidence="2" type="primary">dnaJ</name>
    <name evidence="5" type="ORF">COW36_22590</name>
</gene>
<feature type="domain" description="J" evidence="4">
    <location>
        <begin position="5"/>
        <end position="70"/>
    </location>
</feature>
<dbReference type="GO" id="GO:0005737">
    <property type="term" value="C:cytoplasm"/>
    <property type="evidence" value="ECO:0007669"/>
    <property type="project" value="UniProtKB-SubCell"/>
</dbReference>
<dbReference type="InterPro" id="IPR008971">
    <property type="entry name" value="HSP40/DnaJ_pept-bd"/>
</dbReference>
<comment type="function">
    <text evidence="2">Participates actively in the response to hyperosmotic and heat shock by preventing the aggregation of stress-denatured proteins and by disaggregating proteins, also in an autonomous, DnaK-independent fashion. Unfolded proteins bind initially to DnaJ; upon interaction with the DnaJ-bound protein, DnaK hydrolyzes its bound ATP, resulting in the formation of a stable complex. GrpE releases ADP from DnaK; ATP binding to DnaK triggers the release of the substrate protein, thus completing the reaction cycle. Several rounds of ATP-dependent interactions between DnaJ, DnaK and GrpE are required for fully efficient folding. Also involved, together with DnaK and GrpE, in the DNA replication of plasmids through activation of initiation proteins.</text>
</comment>
<name>A0A2M7FY11_9BACT</name>
<evidence type="ECO:0000256" key="3">
    <source>
        <dbReference type="SAM" id="MobiDB-lite"/>
    </source>
</evidence>
<accession>A0A2M7FY11</accession>
<dbReference type="Gene3D" id="2.60.260.20">
    <property type="entry name" value="Urease metallochaperone UreE, N-terminal domain"/>
    <property type="match status" value="2"/>
</dbReference>
<comment type="caution">
    <text evidence="5">The sequence shown here is derived from an EMBL/GenBank/DDBJ whole genome shotgun (WGS) entry which is preliminary data.</text>
</comment>
<dbReference type="GO" id="GO:0006260">
    <property type="term" value="P:DNA replication"/>
    <property type="evidence" value="ECO:0007669"/>
    <property type="project" value="UniProtKB-KW"/>
</dbReference>
<dbReference type="PROSITE" id="PS00636">
    <property type="entry name" value="DNAJ_1"/>
    <property type="match status" value="1"/>
</dbReference>
<dbReference type="PANTHER" id="PTHR43096">
    <property type="entry name" value="DNAJ HOMOLOG 1, MITOCHONDRIAL-RELATED"/>
    <property type="match status" value="1"/>
</dbReference>
<dbReference type="SUPFAM" id="SSF46565">
    <property type="entry name" value="Chaperone J-domain"/>
    <property type="match status" value="1"/>
</dbReference>
<comment type="subcellular location">
    <subcellularLocation>
        <location evidence="2">Cytoplasm</location>
    </subcellularLocation>
</comment>
<dbReference type="InterPro" id="IPR002939">
    <property type="entry name" value="DnaJ_C"/>
</dbReference>
<dbReference type="Gene3D" id="6.20.20.10">
    <property type="match status" value="1"/>
</dbReference>
<comment type="similarity">
    <text evidence="2">Belongs to the DnaJ family.</text>
</comment>
<dbReference type="FunFam" id="2.60.260.20:FF:000013">
    <property type="entry name" value="DnaJ subfamily B member 11"/>
    <property type="match status" value="1"/>
</dbReference>
<dbReference type="PANTHER" id="PTHR43096:SF52">
    <property type="entry name" value="DNAJ HOMOLOG 1, MITOCHONDRIAL-RELATED"/>
    <property type="match status" value="1"/>
</dbReference>
<evidence type="ECO:0000313" key="5">
    <source>
        <dbReference type="EMBL" id="PIW14168.1"/>
    </source>
</evidence>